<evidence type="ECO:0000256" key="1">
    <source>
        <dbReference type="SAM" id="MobiDB-lite"/>
    </source>
</evidence>
<gene>
    <name evidence="3" type="ORF">D7X96_29405</name>
</gene>
<dbReference type="Proteomes" id="UP000282656">
    <property type="component" value="Unassembled WGS sequence"/>
</dbReference>
<evidence type="ECO:0000313" key="4">
    <source>
        <dbReference type="Proteomes" id="UP000282656"/>
    </source>
</evidence>
<evidence type="ECO:0000313" key="3">
    <source>
        <dbReference type="EMBL" id="RKH62660.1"/>
    </source>
</evidence>
<protein>
    <submittedName>
        <fullName evidence="3">PEGA domain-containing protein</fullName>
    </submittedName>
</protein>
<feature type="domain" description="PEGA" evidence="2">
    <location>
        <begin position="115"/>
        <end position="168"/>
    </location>
</feature>
<dbReference type="Pfam" id="PF08308">
    <property type="entry name" value="PEGA"/>
    <property type="match status" value="1"/>
</dbReference>
<keyword evidence="4" id="KW-1185">Reference proteome</keyword>
<organism evidence="3 4">
    <name type="scientific">Corallococcus interemptor</name>
    <dbReference type="NCBI Taxonomy" id="2316720"/>
    <lineage>
        <taxon>Bacteria</taxon>
        <taxon>Pseudomonadati</taxon>
        <taxon>Myxococcota</taxon>
        <taxon>Myxococcia</taxon>
        <taxon>Myxococcales</taxon>
        <taxon>Cystobacterineae</taxon>
        <taxon>Myxococcaceae</taxon>
        <taxon>Corallococcus</taxon>
    </lineage>
</organism>
<dbReference type="OrthoDB" id="5483179at2"/>
<name>A0A3A8Q6R8_9BACT</name>
<dbReference type="InterPro" id="IPR013229">
    <property type="entry name" value="PEGA"/>
</dbReference>
<proteinExistence type="predicted"/>
<dbReference type="EMBL" id="RAWM01000109">
    <property type="protein sequence ID" value="RKH62660.1"/>
    <property type="molecule type" value="Genomic_DNA"/>
</dbReference>
<feature type="region of interest" description="Disordered" evidence="1">
    <location>
        <begin position="53"/>
        <end position="83"/>
    </location>
</feature>
<feature type="region of interest" description="Disordered" evidence="1">
    <location>
        <begin position="1"/>
        <end position="23"/>
    </location>
</feature>
<accession>A0A3A8Q6R8</accession>
<dbReference type="AlphaFoldDB" id="A0A3A8Q6R8"/>
<sequence length="171" mass="18179">MYKRQLLGRGESPQVVQHDAGSATSIEPEVPVVVNAPVTVDSGTPVVVAEVTPDAGPPEETRDAGQVTVVDPPVTPASPPVVVTKPVTTRRPALTARRELPKGKVEFRVRPFGLVYLDGKPLGQTPFAAVEATEGMHKVRVVNNDLGKDVTKAFEVKAGQDNVFKLNLAAE</sequence>
<reference evidence="4" key="1">
    <citation type="submission" date="2018-09" db="EMBL/GenBank/DDBJ databases">
        <authorList>
            <person name="Livingstone P.G."/>
            <person name="Whitworth D.E."/>
        </authorList>
    </citation>
    <scope>NUCLEOTIDE SEQUENCE [LARGE SCALE GENOMIC DNA]</scope>
    <source>
        <strain evidence="4">AB047A</strain>
    </source>
</reference>
<comment type="caution">
    <text evidence="3">The sequence shown here is derived from an EMBL/GenBank/DDBJ whole genome shotgun (WGS) entry which is preliminary data.</text>
</comment>
<evidence type="ECO:0000259" key="2">
    <source>
        <dbReference type="Pfam" id="PF08308"/>
    </source>
</evidence>